<dbReference type="AlphaFoldDB" id="A0A436ZYS5"/>
<dbReference type="SUPFAM" id="SSF57667">
    <property type="entry name" value="beta-beta-alpha zinc fingers"/>
    <property type="match status" value="1"/>
</dbReference>
<comment type="caution">
    <text evidence="3">The sequence shown here is derived from an EMBL/GenBank/DDBJ whole genome shotgun (WGS) entry which is preliminary data.</text>
</comment>
<gene>
    <name evidence="3" type="ORF">DFL_005757</name>
</gene>
<feature type="domain" description="C2H2-type" evidence="2">
    <location>
        <begin position="127"/>
        <end position="151"/>
    </location>
</feature>
<dbReference type="InterPro" id="IPR013087">
    <property type="entry name" value="Znf_C2H2_type"/>
</dbReference>
<dbReference type="STRING" id="97331.A0A436ZYS5"/>
<dbReference type="OrthoDB" id="6077919at2759"/>
<dbReference type="EMBL" id="SAEB01000007">
    <property type="protein sequence ID" value="RVD83989.1"/>
    <property type="molecule type" value="Genomic_DNA"/>
</dbReference>
<dbReference type="Proteomes" id="UP000283090">
    <property type="component" value="Unassembled WGS sequence"/>
</dbReference>
<dbReference type="PROSITE" id="PS00028">
    <property type="entry name" value="ZINC_FINGER_C2H2_1"/>
    <property type="match status" value="1"/>
</dbReference>
<dbReference type="VEuPathDB" id="FungiDB:DFL_005757"/>
<sequence length="232" mass="25139">MLRGLVDHLESGSCKSGFNRDAINRLVCEKDTKGLITVPGALQLLGRPDASDSDFEDEMASLSLDGSSWGVLTPADNGSEISFEMISNDCRGLDDNFDVVSLASDYSKFTPGSSGSSVIITEPIKPTQCYICRKVFRKAFDLKQHLESPTHLPKLYHCQLPFLESGLQPVGKIRQFKTLSGLVAHIETGGCRGGDATFEIAISTLGRLAKEFGFPGMDKAVKQIGGRLHSHC</sequence>
<dbReference type="InterPro" id="IPR036236">
    <property type="entry name" value="Znf_C2H2_sf"/>
</dbReference>
<proteinExistence type="predicted"/>
<keyword evidence="1" id="KW-0862">Zinc</keyword>
<dbReference type="Pfam" id="PF12874">
    <property type="entry name" value="zf-met"/>
    <property type="match status" value="1"/>
</dbReference>
<dbReference type="GO" id="GO:0008270">
    <property type="term" value="F:zinc ion binding"/>
    <property type="evidence" value="ECO:0007669"/>
    <property type="project" value="UniProtKB-KW"/>
</dbReference>
<accession>A0A436ZYS5</accession>
<keyword evidence="4" id="KW-1185">Reference proteome</keyword>
<organism evidence="3 4">
    <name type="scientific">Arthrobotrys flagrans</name>
    <name type="common">Nematode-trapping fungus</name>
    <name type="synonym">Trichothecium flagrans</name>
    <dbReference type="NCBI Taxonomy" id="97331"/>
    <lineage>
        <taxon>Eukaryota</taxon>
        <taxon>Fungi</taxon>
        <taxon>Dikarya</taxon>
        <taxon>Ascomycota</taxon>
        <taxon>Pezizomycotina</taxon>
        <taxon>Orbiliomycetes</taxon>
        <taxon>Orbiliales</taxon>
        <taxon>Orbiliaceae</taxon>
        <taxon>Arthrobotrys</taxon>
    </lineage>
</organism>
<evidence type="ECO:0000313" key="3">
    <source>
        <dbReference type="EMBL" id="RVD83989.1"/>
    </source>
</evidence>
<dbReference type="GeneID" id="93588068"/>
<protein>
    <recommendedName>
        <fullName evidence="2">C2H2-type domain-containing protein</fullName>
    </recommendedName>
</protein>
<dbReference type="RefSeq" id="XP_067489533.1">
    <property type="nucleotide sequence ID" value="XM_067635064.1"/>
</dbReference>
<keyword evidence="1" id="KW-0479">Metal-binding</keyword>
<keyword evidence="1" id="KW-0863">Zinc-finger</keyword>
<evidence type="ECO:0000259" key="2">
    <source>
        <dbReference type="PROSITE" id="PS50157"/>
    </source>
</evidence>
<dbReference type="PROSITE" id="PS50157">
    <property type="entry name" value="ZINC_FINGER_C2H2_2"/>
    <property type="match status" value="1"/>
</dbReference>
<evidence type="ECO:0000256" key="1">
    <source>
        <dbReference type="PROSITE-ProRule" id="PRU00042"/>
    </source>
</evidence>
<evidence type="ECO:0000313" key="4">
    <source>
        <dbReference type="Proteomes" id="UP000283090"/>
    </source>
</evidence>
<reference evidence="3 4" key="1">
    <citation type="submission" date="2019-01" db="EMBL/GenBank/DDBJ databases">
        <title>Intercellular communication is required for trap formation in the nematode-trapping fungus Duddingtonia flagrans.</title>
        <authorList>
            <person name="Youssar L."/>
            <person name="Wernet V."/>
            <person name="Hensel N."/>
            <person name="Hildebrandt H.-G."/>
            <person name="Fischer R."/>
        </authorList>
    </citation>
    <scope>NUCLEOTIDE SEQUENCE [LARGE SCALE GENOMIC DNA]</scope>
    <source>
        <strain evidence="3 4">CBS H-5679</strain>
    </source>
</reference>
<name>A0A436ZYS5_ARTFL</name>